<protein>
    <submittedName>
        <fullName evidence="2">Uncharacterized protein</fullName>
    </submittedName>
</protein>
<evidence type="ECO:0000256" key="1">
    <source>
        <dbReference type="SAM" id="Phobius"/>
    </source>
</evidence>
<dbReference type="Proteomes" id="UP001146351">
    <property type="component" value="Unassembled WGS sequence"/>
</dbReference>
<keyword evidence="1" id="KW-0812">Transmembrane</keyword>
<dbReference type="AlphaFoldDB" id="A0A9W9I3A4"/>
<reference evidence="2" key="2">
    <citation type="journal article" date="2023" name="IMA Fungus">
        <title>Comparative genomic study of the Penicillium genus elucidates a diverse pangenome and 15 lateral gene transfer events.</title>
        <authorList>
            <person name="Petersen C."/>
            <person name="Sorensen T."/>
            <person name="Nielsen M.R."/>
            <person name="Sondergaard T.E."/>
            <person name="Sorensen J.L."/>
            <person name="Fitzpatrick D.A."/>
            <person name="Frisvad J.C."/>
            <person name="Nielsen K.L."/>
        </authorList>
    </citation>
    <scope>NUCLEOTIDE SEQUENCE</scope>
    <source>
        <strain evidence="2">IBT 21917</strain>
    </source>
</reference>
<name>A0A9W9I3A4_9EURO</name>
<keyword evidence="1" id="KW-0472">Membrane</keyword>
<keyword evidence="3" id="KW-1185">Reference proteome</keyword>
<keyword evidence="1" id="KW-1133">Transmembrane helix</keyword>
<feature type="transmembrane region" description="Helical" evidence="1">
    <location>
        <begin position="45"/>
        <end position="72"/>
    </location>
</feature>
<gene>
    <name evidence="2" type="ORF">N7492_007884</name>
</gene>
<organism evidence="2 3">
    <name type="scientific">Penicillium capsulatum</name>
    <dbReference type="NCBI Taxonomy" id="69766"/>
    <lineage>
        <taxon>Eukaryota</taxon>
        <taxon>Fungi</taxon>
        <taxon>Dikarya</taxon>
        <taxon>Ascomycota</taxon>
        <taxon>Pezizomycotina</taxon>
        <taxon>Eurotiomycetes</taxon>
        <taxon>Eurotiomycetidae</taxon>
        <taxon>Eurotiales</taxon>
        <taxon>Aspergillaceae</taxon>
        <taxon>Penicillium</taxon>
    </lineage>
</organism>
<feature type="transmembrane region" description="Helical" evidence="1">
    <location>
        <begin position="20"/>
        <end position="39"/>
    </location>
</feature>
<dbReference type="EMBL" id="JAPQKO010000005">
    <property type="protein sequence ID" value="KAJ5162492.1"/>
    <property type="molecule type" value="Genomic_DNA"/>
</dbReference>
<reference evidence="2" key="1">
    <citation type="submission" date="2022-11" db="EMBL/GenBank/DDBJ databases">
        <authorList>
            <person name="Petersen C."/>
        </authorList>
    </citation>
    <scope>NUCLEOTIDE SEQUENCE</scope>
    <source>
        <strain evidence="2">IBT 21917</strain>
    </source>
</reference>
<accession>A0A9W9I3A4</accession>
<comment type="caution">
    <text evidence="2">The sequence shown here is derived from an EMBL/GenBank/DDBJ whole genome shotgun (WGS) entry which is preliminary data.</text>
</comment>
<sequence>MRIIILAGNTKCPFKGRQNFPPLLLLFLFAPDLLLHTLLDGLICGLLGLVFGLLGLLLHPPPHLLFLLSLLWRKPNKANNQAGKEKAGPPHQDSDEELEALGAMVFTQTDNLDRRMKALEDAMEKKKARAEGDTEME</sequence>
<proteinExistence type="predicted"/>
<evidence type="ECO:0000313" key="3">
    <source>
        <dbReference type="Proteomes" id="UP001146351"/>
    </source>
</evidence>
<evidence type="ECO:0000313" key="2">
    <source>
        <dbReference type="EMBL" id="KAJ5162492.1"/>
    </source>
</evidence>